<evidence type="ECO:0000256" key="1">
    <source>
        <dbReference type="SAM" id="MobiDB-lite"/>
    </source>
</evidence>
<evidence type="ECO:0000313" key="3">
    <source>
        <dbReference type="Proteomes" id="UP000299102"/>
    </source>
</evidence>
<sequence length="124" mass="13759">MAIRGFGQSQRPETEAKKIRKTRSRPDARREKCAPDSVRASGARPPEAAAVFNKIKTENGRSRGFGAVLVPPHARRGDRGAGSSFRRVGAIYISLAKHDCFLQATYSTGCWTGQTLKNRRRQQM</sequence>
<gene>
    <name evidence="2" type="ORF">EVAR_24765_1</name>
</gene>
<proteinExistence type="predicted"/>
<feature type="compositionally biased region" description="Basic and acidic residues" evidence="1">
    <location>
        <begin position="24"/>
        <end position="34"/>
    </location>
</feature>
<protein>
    <submittedName>
        <fullName evidence="2">Uncharacterized protein</fullName>
    </submittedName>
</protein>
<evidence type="ECO:0000313" key="2">
    <source>
        <dbReference type="EMBL" id="GBP36762.1"/>
    </source>
</evidence>
<reference evidence="2 3" key="1">
    <citation type="journal article" date="2019" name="Commun. Biol.">
        <title>The bagworm genome reveals a unique fibroin gene that provides high tensile strength.</title>
        <authorList>
            <person name="Kono N."/>
            <person name="Nakamura H."/>
            <person name="Ohtoshi R."/>
            <person name="Tomita M."/>
            <person name="Numata K."/>
            <person name="Arakawa K."/>
        </authorList>
    </citation>
    <scope>NUCLEOTIDE SEQUENCE [LARGE SCALE GENOMIC DNA]</scope>
</reference>
<name>A0A4C1VES5_EUMVA</name>
<keyword evidence="3" id="KW-1185">Reference proteome</keyword>
<feature type="region of interest" description="Disordered" evidence="1">
    <location>
        <begin position="1"/>
        <end position="45"/>
    </location>
</feature>
<dbReference type="AlphaFoldDB" id="A0A4C1VES5"/>
<organism evidence="2 3">
    <name type="scientific">Eumeta variegata</name>
    <name type="common">Bagworm moth</name>
    <name type="synonym">Eumeta japonica</name>
    <dbReference type="NCBI Taxonomy" id="151549"/>
    <lineage>
        <taxon>Eukaryota</taxon>
        <taxon>Metazoa</taxon>
        <taxon>Ecdysozoa</taxon>
        <taxon>Arthropoda</taxon>
        <taxon>Hexapoda</taxon>
        <taxon>Insecta</taxon>
        <taxon>Pterygota</taxon>
        <taxon>Neoptera</taxon>
        <taxon>Endopterygota</taxon>
        <taxon>Lepidoptera</taxon>
        <taxon>Glossata</taxon>
        <taxon>Ditrysia</taxon>
        <taxon>Tineoidea</taxon>
        <taxon>Psychidae</taxon>
        <taxon>Oiketicinae</taxon>
        <taxon>Eumeta</taxon>
    </lineage>
</organism>
<accession>A0A4C1VES5</accession>
<dbReference type="EMBL" id="BGZK01000322">
    <property type="protein sequence ID" value="GBP36762.1"/>
    <property type="molecule type" value="Genomic_DNA"/>
</dbReference>
<feature type="region of interest" description="Disordered" evidence="1">
    <location>
        <begin position="63"/>
        <end position="82"/>
    </location>
</feature>
<comment type="caution">
    <text evidence="2">The sequence shown here is derived from an EMBL/GenBank/DDBJ whole genome shotgun (WGS) entry which is preliminary data.</text>
</comment>
<dbReference type="Proteomes" id="UP000299102">
    <property type="component" value="Unassembled WGS sequence"/>
</dbReference>